<gene>
    <name evidence="1" type="ORF">SORBI_3007G114650</name>
</gene>
<reference evidence="1 2" key="1">
    <citation type="journal article" date="2009" name="Nature">
        <title>The Sorghum bicolor genome and the diversification of grasses.</title>
        <authorList>
            <person name="Paterson A.H."/>
            <person name="Bowers J.E."/>
            <person name="Bruggmann R."/>
            <person name="Dubchak I."/>
            <person name="Grimwood J."/>
            <person name="Gundlach H."/>
            <person name="Haberer G."/>
            <person name="Hellsten U."/>
            <person name="Mitros T."/>
            <person name="Poliakov A."/>
            <person name="Schmutz J."/>
            <person name="Spannagl M."/>
            <person name="Tang H."/>
            <person name="Wang X."/>
            <person name="Wicker T."/>
            <person name="Bharti A.K."/>
            <person name="Chapman J."/>
            <person name="Feltus F.A."/>
            <person name="Gowik U."/>
            <person name="Grigoriev I.V."/>
            <person name="Lyons E."/>
            <person name="Maher C.A."/>
            <person name="Martis M."/>
            <person name="Narechania A."/>
            <person name="Otillar R.P."/>
            <person name="Penning B.W."/>
            <person name="Salamov A.A."/>
            <person name="Wang Y."/>
            <person name="Zhang L."/>
            <person name="Carpita N.C."/>
            <person name="Freeling M."/>
            <person name="Gingle A.R."/>
            <person name="Hash C.T."/>
            <person name="Keller B."/>
            <person name="Klein P."/>
            <person name="Kresovich S."/>
            <person name="McCann M.C."/>
            <person name="Ming R."/>
            <person name="Peterson D.G."/>
            <person name="Mehboob-ur-Rahman"/>
            <person name="Ware D."/>
            <person name="Westhoff P."/>
            <person name="Mayer K.F."/>
            <person name="Messing J."/>
            <person name="Rokhsar D.S."/>
        </authorList>
    </citation>
    <scope>NUCLEOTIDE SEQUENCE [LARGE SCALE GENOMIC DNA]</scope>
    <source>
        <strain evidence="2">cv. BTx623</strain>
    </source>
</reference>
<proteinExistence type="predicted"/>
<evidence type="ECO:0000313" key="1">
    <source>
        <dbReference type="EMBL" id="OQU80347.1"/>
    </source>
</evidence>
<dbReference type="AlphaFoldDB" id="A0A1Z5R9F9"/>
<dbReference type="Proteomes" id="UP000000768">
    <property type="component" value="Chromosome 7"/>
</dbReference>
<dbReference type="InParanoid" id="A0A1Z5R9F9"/>
<keyword evidence="2" id="KW-1185">Reference proteome</keyword>
<reference evidence="2" key="2">
    <citation type="journal article" date="2018" name="Plant J.">
        <title>The Sorghum bicolor reference genome: improved assembly, gene annotations, a transcriptome atlas, and signatures of genome organization.</title>
        <authorList>
            <person name="McCormick R.F."/>
            <person name="Truong S.K."/>
            <person name="Sreedasyam A."/>
            <person name="Jenkins J."/>
            <person name="Shu S."/>
            <person name="Sims D."/>
            <person name="Kennedy M."/>
            <person name="Amirebrahimi M."/>
            <person name="Weers B.D."/>
            <person name="McKinley B."/>
            <person name="Mattison A."/>
            <person name="Morishige D.T."/>
            <person name="Grimwood J."/>
            <person name="Schmutz J."/>
            <person name="Mullet J.E."/>
        </authorList>
    </citation>
    <scope>NUCLEOTIDE SEQUENCE [LARGE SCALE GENOMIC DNA]</scope>
    <source>
        <strain evidence="2">cv. BTx623</strain>
    </source>
</reference>
<dbReference type="EMBL" id="CM000766">
    <property type="protein sequence ID" value="OQU80347.1"/>
    <property type="molecule type" value="Genomic_DNA"/>
</dbReference>
<dbReference type="Gramene" id="OQU80347">
    <property type="protein sequence ID" value="OQU80347"/>
    <property type="gene ID" value="SORBI_3007G114650"/>
</dbReference>
<name>A0A1Z5R9F9_SORBI</name>
<sequence length="107" mass="11779">MATRYLLLLPVVEEHVAVATSEVSPMARVTAARLIGDRRTEALGWDEIRRVHRGSEEREVCRFIEEAEKWGIRVAGAVAAAEMGISDEAAPALADERGARERGGPRR</sequence>
<protein>
    <submittedName>
        <fullName evidence="1">Uncharacterized protein</fullName>
    </submittedName>
</protein>
<accession>A0A1Z5R9F9</accession>
<organism evidence="1 2">
    <name type="scientific">Sorghum bicolor</name>
    <name type="common">Sorghum</name>
    <name type="synonym">Sorghum vulgare</name>
    <dbReference type="NCBI Taxonomy" id="4558"/>
    <lineage>
        <taxon>Eukaryota</taxon>
        <taxon>Viridiplantae</taxon>
        <taxon>Streptophyta</taxon>
        <taxon>Embryophyta</taxon>
        <taxon>Tracheophyta</taxon>
        <taxon>Spermatophyta</taxon>
        <taxon>Magnoliopsida</taxon>
        <taxon>Liliopsida</taxon>
        <taxon>Poales</taxon>
        <taxon>Poaceae</taxon>
        <taxon>PACMAD clade</taxon>
        <taxon>Panicoideae</taxon>
        <taxon>Andropogonodae</taxon>
        <taxon>Andropogoneae</taxon>
        <taxon>Sorghinae</taxon>
        <taxon>Sorghum</taxon>
    </lineage>
</organism>
<evidence type="ECO:0000313" key="2">
    <source>
        <dbReference type="Proteomes" id="UP000000768"/>
    </source>
</evidence>